<dbReference type="AlphaFoldDB" id="A0A0A9AD03"/>
<sequence>MLQSCRVTRSRIQYSSAI</sequence>
<reference evidence="1" key="2">
    <citation type="journal article" date="2015" name="Data Brief">
        <title>Shoot transcriptome of the giant reed, Arundo donax.</title>
        <authorList>
            <person name="Barrero R.A."/>
            <person name="Guerrero F.D."/>
            <person name="Moolhuijzen P."/>
            <person name="Goolsby J.A."/>
            <person name="Tidwell J."/>
            <person name="Bellgard S.E."/>
            <person name="Bellgard M.I."/>
        </authorList>
    </citation>
    <scope>NUCLEOTIDE SEQUENCE</scope>
    <source>
        <tissue evidence="1">Shoot tissue taken approximately 20 cm above the soil surface</tissue>
    </source>
</reference>
<accession>A0A0A9AD03</accession>
<proteinExistence type="predicted"/>
<dbReference type="EMBL" id="GBRH01248376">
    <property type="protein sequence ID" value="JAD49519.1"/>
    <property type="molecule type" value="Transcribed_RNA"/>
</dbReference>
<reference evidence="1" key="1">
    <citation type="submission" date="2014-09" db="EMBL/GenBank/DDBJ databases">
        <authorList>
            <person name="Magalhaes I.L.F."/>
            <person name="Oliveira U."/>
            <person name="Santos F.R."/>
            <person name="Vidigal T.H.D.A."/>
            <person name="Brescovit A.D."/>
            <person name="Santos A.J."/>
        </authorList>
    </citation>
    <scope>NUCLEOTIDE SEQUENCE</scope>
    <source>
        <tissue evidence="1">Shoot tissue taken approximately 20 cm above the soil surface</tissue>
    </source>
</reference>
<name>A0A0A9AD03_ARUDO</name>
<evidence type="ECO:0000313" key="1">
    <source>
        <dbReference type="EMBL" id="JAD49519.1"/>
    </source>
</evidence>
<protein>
    <submittedName>
        <fullName evidence="1">Uncharacterized protein</fullName>
    </submittedName>
</protein>
<organism evidence="1">
    <name type="scientific">Arundo donax</name>
    <name type="common">Giant reed</name>
    <name type="synonym">Donax arundinaceus</name>
    <dbReference type="NCBI Taxonomy" id="35708"/>
    <lineage>
        <taxon>Eukaryota</taxon>
        <taxon>Viridiplantae</taxon>
        <taxon>Streptophyta</taxon>
        <taxon>Embryophyta</taxon>
        <taxon>Tracheophyta</taxon>
        <taxon>Spermatophyta</taxon>
        <taxon>Magnoliopsida</taxon>
        <taxon>Liliopsida</taxon>
        <taxon>Poales</taxon>
        <taxon>Poaceae</taxon>
        <taxon>PACMAD clade</taxon>
        <taxon>Arundinoideae</taxon>
        <taxon>Arundineae</taxon>
        <taxon>Arundo</taxon>
    </lineage>
</organism>